<evidence type="ECO:0000256" key="1">
    <source>
        <dbReference type="SAM" id="Phobius"/>
    </source>
</evidence>
<dbReference type="PROSITE" id="PS51724">
    <property type="entry name" value="SPOR"/>
    <property type="match status" value="1"/>
</dbReference>
<feature type="transmembrane region" description="Helical" evidence="1">
    <location>
        <begin position="5"/>
        <end position="23"/>
    </location>
</feature>
<evidence type="ECO:0000313" key="3">
    <source>
        <dbReference type="EMBL" id="MCK7592227.1"/>
    </source>
</evidence>
<keyword evidence="4" id="KW-1185">Reference proteome</keyword>
<reference evidence="3" key="1">
    <citation type="submission" date="2022-04" db="EMBL/GenBank/DDBJ databases">
        <title>Lysobacter sp. CAU 1642 isolated from sea sand.</title>
        <authorList>
            <person name="Kim W."/>
        </authorList>
    </citation>
    <scope>NUCLEOTIDE SEQUENCE</scope>
    <source>
        <strain evidence="3">CAU 1642</strain>
    </source>
</reference>
<name>A0ABT0GDY9_9GAMM</name>
<proteinExistence type="predicted"/>
<protein>
    <submittedName>
        <fullName evidence="3">SPOR domain-containing protein</fullName>
    </submittedName>
</protein>
<dbReference type="InterPro" id="IPR007730">
    <property type="entry name" value="SPOR-like_dom"/>
</dbReference>
<dbReference type="RefSeq" id="WP_248204270.1">
    <property type="nucleotide sequence ID" value="NZ_JALNMH010000001.1"/>
</dbReference>
<dbReference type="Gene3D" id="3.30.70.1070">
    <property type="entry name" value="Sporulation related repeat"/>
    <property type="match status" value="1"/>
</dbReference>
<comment type="caution">
    <text evidence="3">The sequence shown here is derived from an EMBL/GenBank/DDBJ whole genome shotgun (WGS) entry which is preliminary data.</text>
</comment>
<gene>
    <name evidence="3" type="ORF">M0G41_00930</name>
</gene>
<dbReference type="EMBL" id="JALNMH010000001">
    <property type="protein sequence ID" value="MCK7592227.1"/>
    <property type="molecule type" value="Genomic_DNA"/>
</dbReference>
<dbReference type="Proteomes" id="UP001431449">
    <property type="component" value="Unassembled WGS sequence"/>
</dbReference>
<evidence type="ECO:0000259" key="2">
    <source>
        <dbReference type="PROSITE" id="PS51724"/>
    </source>
</evidence>
<evidence type="ECO:0000313" key="4">
    <source>
        <dbReference type="Proteomes" id="UP001431449"/>
    </source>
</evidence>
<keyword evidence="1" id="KW-0812">Transmembrane</keyword>
<keyword evidence="1" id="KW-0472">Membrane</keyword>
<keyword evidence="1" id="KW-1133">Transmembrane helix</keyword>
<dbReference type="Pfam" id="PF05036">
    <property type="entry name" value="SPOR"/>
    <property type="match status" value="1"/>
</dbReference>
<organism evidence="3 4">
    <name type="scientific">Pseudomarimonas salicorniae</name>
    <dbReference type="NCBI Taxonomy" id="2933270"/>
    <lineage>
        <taxon>Bacteria</taxon>
        <taxon>Pseudomonadati</taxon>
        <taxon>Pseudomonadota</taxon>
        <taxon>Gammaproteobacteria</taxon>
        <taxon>Lysobacterales</taxon>
        <taxon>Lysobacteraceae</taxon>
        <taxon>Pseudomarimonas</taxon>
    </lineage>
</organism>
<dbReference type="InterPro" id="IPR036680">
    <property type="entry name" value="SPOR-like_sf"/>
</dbReference>
<accession>A0ABT0GDY9</accession>
<sequence length="229" mass="25273">MFARIVVLVLLVMNLGVGLWWWLRPQPAEPVVAASEPGVPALQLLSEQVVASAVPAEAEPVGPPQPLAEPEARDCLELGPWVTQVDVRRAMNVLTPAVNRIQFRETREVIRRGYRVFLASPGSREQALAIARELSARGLSDYYVVTAGDDQNSVSLGLFRDQNNANARLRQVRAQGFDAQLEPRNDELPQYWVDIDVDRGVDWRALLGRQGDIGTREIACELGEAAVAD</sequence>
<feature type="domain" description="SPOR" evidence="2">
    <location>
        <begin position="108"/>
        <end position="188"/>
    </location>
</feature>